<dbReference type="GO" id="GO:0008270">
    <property type="term" value="F:zinc ion binding"/>
    <property type="evidence" value="ECO:0007669"/>
    <property type="project" value="InterPro"/>
</dbReference>
<dbReference type="Pfam" id="PF22936">
    <property type="entry name" value="Pol_BBD"/>
    <property type="match status" value="1"/>
</dbReference>
<evidence type="ECO:0000313" key="3">
    <source>
        <dbReference type="EMBL" id="KAK9716187.1"/>
    </source>
</evidence>
<dbReference type="Proteomes" id="UP001443914">
    <property type="component" value="Unassembled WGS sequence"/>
</dbReference>
<gene>
    <name evidence="3" type="ORF">RND81_06G216700</name>
</gene>
<name>A0AAW1KDQ0_SAPOF</name>
<feature type="domain" description="Retrotransposon Copia-like N-terminal" evidence="1">
    <location>
        <begin position="26"/>
        <end position="70"/>
    </location>
</feature>
<keyword evidence="4" id="KW-1185">Reference proteome</keyword>
<evidence type="ECO:0000313" key="4">
    <source>
        <dbReference type="Proteomes" id="UP001443914"/>
    </source>
</evidence>
<dbReference type="PANTHER" id="PTHR37610:SF97">
    <property type="entry name" value="RETROTRANSPOSON GAG DOMAIN-CONTAINING PROTEIN"/>
    <property type="match status" value="1"/>
</dbReference>
<evidence type="ECO:0000259" key="1">
    <source>
        <dbReference type="Pfam" id="PF14244"/>
    </source>
</evidence>
<dbReference type="PANTHER" id="PTHR37610">
    <property type="entry name" value="CCHC-TYPE DOMAIN-CONTAINING PROTEIN"/>
    <property type="match status" value="1"/>
</dbReference>
<dbReference type="EMBL" id="JBDFQZ010000006">
    <property type="protein sequence ID" value="KAK9716187.1"/>
    <property type="molecule type" value="Genomic_DNA"/>
</dbReference>
<reference evidence="3" key="1">
    <citation type="submission" date="2024-03" db="EMBL/GenBank/DDBJ databases">
        <title>WGS assembly of Saponaria officinalis var. Norfolk2.</title>
        <authorList>
            <person name="Jenkins J."/>
            <person name="Shu S."/>
            <person name="Grimwood J."/>
            <person name="Barry K."/>
            <person name="Goodstein D."/>
            <person name="Schmutz J."/>
            <person name="Leebens-Mack J."/>
            <person name="Osbourn A."/>
        </authorList>
    </citation>
    <scope>NUCLEOTIDE SEQUENCE [LARGE SCALE GENOMIC DNA]</scope>
    <source>
        <strain evidence="3">JIC</strain>
    </source>
</reference>
<dbReference type="InterPro" id="IPR054722">
    <property type="entry name" value="PolX-like_BBD"/>
</dbReference>
<accession>A0AAW1KDQ0</accession>
<sequence>MTISDNNIVSSSKYELFDDPLYLSTSDQPGLQIVSTQFNGVNYVNWKRDVYHALVAKNKAGFVDGTCKTPSKTDSTYNQWIRCDLFVMKWILNSIERNIRESFQYVSSAKELWTEIDDRYGQSNSIEIYHLKKDLASITQDNDSLVEYYNKLKRTWECIDVLDPLPLCTCHVVDGCTCQMLKRIVDRETSAKLTQFLMGLNHAYDNVKTHILTLDPLPPLNKAFAMLQKIERQKHLDDNSEVVTDAVALNSVGSPFDNSPVQKRPKLVTASAGSSAVKECHYCHHLGHTKAECFKLRECSYCGKKGHARDTCYRLKSGSNSGGRSTRGRGRYSYGRGQNLRHIANTAAAEMYSEHDDEFVEDAPSDPLSDTNINTNEDEFDPQMVNGLVSTVMEQVFKAISDKKHSGKRHSGIYSANFAGIVVNTILPHHETSSSLDWIIDTGASDHMTPTACFLTNVKTLLKPVIVALPDGTLKQVQQISDYCLTPDIQLSKVLVVPGFQHSLLSVGRLLEHSGLMMMFYPHQCVFQDPTSNTRLAVAEKEGGLYWFKHSTHARSSSVVKNLNSRTQFVTNSCSNLHFKSSNLHLLHNRLGILL</sequence>
<comment type="caution">
    <text evidence="3">The sequence shown here is derived from an EMBL/GenBank/DDBJ whole genome shotgun (WGS) entry which is preliminary data.</text>
</comment>
<evidence type="ECO:0000259" key="2">
    <source>
        <dbReference type="Pfam" id="PF22936"/>
    </source>
</evidence>
<dbReference type="SUPFAM" id="SSF57756">
    <property type="entry name" value="Retrovirus zinc finger-like domains"/>
    <property type="match status" value="1"/>
</dbReference>
<dbReference type="InterPro" id="IPR036875">
    <property type="entry name" value="Znf_CCHC_sf"/>
</dbReference>
<dbReference type="Pfam" id="PF14244">
    <property type="entry name" value="Retrotran_gag_3"/>
    <property type="match status" value="1"/>
</dbReference>
<dbReference type="AlphaFoldDB" id="A0AAW1KDQ0"/>
<feature type="domain" description="Retrovirus-related Pol polyprotein from transposon TNT 1-94-like beta-barrel" evidence="2">
    <location>
        <begin position="438"/>
        <end position="513"/>
    </location>
</feature>
<evidence type="ECO:0008006" key="5">
    <source>
        <dbReference type="Google" id="ProtNLM"/>
    </source>
</evidence>
<dbReference type="GO" id="GO:0003676">
    <property type="term" value="F:nucleic acid binding"/>
    <property type="evidence" value="ECO:0007669"/>
    <property type="project" value="InterPro"/>
</dbReference>
<dbReference type="InterPro" id="IPR029472">
    <property type="entry name" value="Copia-like_N"/>
</dbReference>
<protein>
    <recommendedName>
        <fullName evidence="5">CCHC-type domain-containing protein</fullName>
    </recommendedName>
</protein>
<organism evidence="3 4">
    <name type="scientific">Saponaria officinalis</name>
    <name type="common">Common soapwort</name>
    <name type="synonym">Lychnis saponaria</name>
    <dbReference type="NCBI Taxonomy" id="3572"/>
    <lineage>
        <taxon>Eukaryota</taxon>
        <taxon>Viridiplantae</taxon>
        <taxon>Streptophyta</taxon>
        <taxon>Embryophyta</taxon>
        <taxon>Tracheophyta</taxon>
        <taxon>Spermatophyta</taxon>
        <taxon>Magnoliopsida</taxon>
        <taxon>eudicotyledons</taxon>
        <taxon>Gunneridae</taxon>
        <taxon>Pentapetalae</taxon>
        <taxon>Caryophyllales</taxon>
        <taxon>Caryophyllaceae</taxon>
        <taxon>Caryophylleae</taxon>
        <taxon>Saponaria</taxon>
    </lineage>
</organism>
<proteinExistence type="predicted"/>